<dbReference type="GO" id="GO:0005524">
    <property type="term" value="F:ATP binding"/>
    <property type="evidence" value="ECO:0007669"/>
    <property type="project" value="InterPro"/>
</dbReference>
<evidence type="ECO:0000259" key="2">
    <source>
        <dbReference type="PROSITE" id="PS50011"/>
    </source>
</evidence>
<proteinExistence type="predicted"/>
<gene>
    <name evidence="3" type="ORF">AKO1_003648</name>
</gene>
<sequence length="288" mass="32568">MCMPFLTAVHNEKAELSQFMETLAKEFPLLRCSLETQNVFRISIGLKTSAYQKDTYSKITTLIKEHNKNHIIHFLSRPRDHDEYVSCGPINNTKSKGSSGKVERVFRRSDVNKTTPLARKHFLNKGKELKHLLMEAQNVIENSLEHYSGSKNCLKFVDAYWTNNNNKPEYFLVLNDCGTPLSELLLQTLKKEVGCKTLKDYVVIILGLCSNVSLIHQISGCGHGDLKPNNCTVRDDLSACVIDFGGISPFRTTGRLDNKRMDGPKYAHDRSHAGDGHVRVRSHDEGVY</sequence>
<name>A0AAW2Z862_9EUKA</name>
<dbReference type="InterPro" id="IPR008271">
    <property type="entry name" value="Ser/Thr_kinase_AS"/>
</dbReference>
<protein>
    <recommendedName>
        <fullName evidence="2">Protein kinase domain-containing protein</fullName>
    </recommendedName>
</protein>
<evidence type="ECO:0000313" key="4">
    <source>
        <dbReference type="Proteomes" id="UP001431209"/>
    </source>
</evidence>
<organism evidence="3 4">
    <name type="scientific">Acrasis kona</name>
    <dbReference type="NCBI Taxonomy" id="1008807"/>
    <lineage>
        <taxon>Eukaryota</taxon>
        <taxon>Discoba</taxon>
        <taxon>Heterolobosea</taxon>
        <taxon>Tetramitia</taxon>
        <taxon>Eutetramitia</taxon>
        <taxon>Acrasidae</taxon>
        <taxon>Acrasis</taxon>
    </lineage>
</organism>
<feature type="region of interest" description="Disordered" evidence="1">
    <location>
        <begin position="265"/>
        <end position="288"/>
    </location>
</feature>
<feature type="domain" description="Protein kinase" evidence="2">
    <location>
        <begin position="88"/>
        <end position="288"/>
    </location>
</feature>
<dbReference type="InterPro" id="IPR000719">
    <property type="entry name" value="Prot_kinase_dom"/>
</dbReference>
<evidence type="ECO:0000256" key="1">
    <source>
        <dbReference type="SAM" id="MobiDB-lite"/>
    </source>
</evidence>
<evidence type="ECO:0000313" key="3">
    <source>
        <dbReference type="EMBL" id="KAL0484881.1"/>
    </source>
</evidence>
<dbReference type="PROSITE" id="PS00108">
    <property type="entry name" value="PROTEIN_KINASE_ST"/>
    <property type="match status" value="1"/>
</dbReference>
<comment type="caution">
    <text evidence="3">The sequence shown here is derived from an EMBL/GenBank/DDBJ whole genome shotgun (WGS) entry which is preliminary data.</text>
</comment>
<dbReference type="Proteomes" id="UP001431209">
    <property type="component" value="Unassembled WGS sequence"/>
</dbReference>
<keyword evidence="4" id="KW-1185">Reference proteome</keyword>
<dbReference type="PROSITE" id="PS50011">
    <property type="entry name" value="PROTEIN_KINASE_DOM"/>
    <property type="match status" value="1"/>
</dbReference>
<dbReference type="SUPFAM" id="SSF56112">
    <property type="entry name" value="Protein kinase-like (PK-like)"/>
    <property type="match status" value="1"/>
</dbReference>
<reference evidence="3 4" key="1">
    <citation type="submission" date="2024-03" db="EMBL/GenBank/DDBJ databases">
        <title>The Acrasis kona genome and developmental transcriptomes reveal deep origins of eukaryotic multicellular pathways.</title>
        <authorList>
            <person name="Sheikh S."/>
            <person name="Fu C.-J."/>
            <person name="Brown M.W."/>
            <person name="Baldauf S.L."/>
        </authorList>
    </citation>
    <scope>NUCLEOTIDE SEQUENCE [LARGE SCALE GENOMIC DNA]</scope>
    <source>
        <strain evidence="3 4">ATCC MYA-3509</strain>
    </source>
</reference>
<dbReference type="InterPro" id="IPR011009">
    <property type="entry name" value="Kinase-like_dom_sf"/>
</dbReference>
<dbReference type="Gene3D" id="1.10.510.10">
    <property type="entry name" value="Transferase(Phosphotransferase) domain 1"/>
    <property type="match status" value="1"/>
</dbReference>
<accession>A0AAW2Z862</accession>
<dbReference type="EMBL" id="JAOPGA020001080">
    <property type="protein sequence ID" value="KAL0484881.1"/>
    <property type="molecule type" value="Genomic_DNA"/>
</dbReference>
<dbReference type="AlphaFoldDB" id="A0AAW2Z862"/>
<dbReference type="GO" id="GO:0004672">
    <property type="term" value="F:protein kinase activity"/>
    <property type="evidence" value="ECO:0007669"/>
    <property type="project" value="InterPro"/>
</dbReference>